<protein>
    <submittedName>
        <fullName evidence="1">Uncharacterized protein</fullName>
    </submittedName>
</protein>
<dbReference type="AlphaFoldDB" id="A0ABD4Z7J3"/>
<evidence type="ECO:0000313" key="2">
    <source>
        <dbReference type="Proteomes" id="UP001529235"/>
    </source>
</evidence>
<gene>
    <name evidence="1" type="ORF">QPL79_08075</name>
</gene>
<accession>A0ABD4Z7J3</accession>
<name>A0ABD4Z7J3_9CREN</name>
<comment type="caution">
    <text evidence="1">The sequence shown here is derived from an EMBL/GenBank/DDBJ whole genome shotgun (WGS) entry which is preliminary data.</text>
</comment>
<keyword evidence="2" id="KW-1185">Reference proteome</keyword>
<proteinExistence type="predicted"/>
<dbReference type="EMBL" id="JASNVW010000006">
    <property type="protein sequence ID" value="MDK6029317.1"/>
    <property type="molecule type" value="Genomic_DNA"/>
</dbReference>
<sequence>MAYYQAKRRGLYVIDERFVGRSIEVYMLDGSKLMGLVDEVANYEIGMMVGNEAVIVSRQAIAYVVTGQSDIHGYGECCDKEYVLDEDLIGSDAMVKLLNGQDISGRIVKITKNEIALLYQNKAYVVPREVVSYIKILRKI</sequence>
<dbReference type="RefSeq" id="WP_285274304.1">
    <property type="nucleotide sequence ID" value="NZ_JASNVW010000006.1"/>
</dbReference>
<dbReference type="Proteomes" id="UP001529235">
    <property type="component" value="Unassembled WGS sequence"/>
</dbReference>
<reference evidence="1 2" key="1">
    <citation type="submission" date="2023-05" db="EMBL/GenBank/DDBJ databases">
        <title>A new hyperthermophilic archaea 'Ignisphaera cupida' sp. nov. and description of the family 'Ignisphaeraceae' fam. nov.</title>
        <authorList>
            <person name="Podosokorskaya O.A."/>
            <person name="Elcheninov A.G."/>
            <person name="Klukina A."/>
            <person name="Merkel A.Y."/>
        </authorList>
    </citation>
    <scope>NUCLEOTIDE SEQUENCE [LARGE SCALE GENOMIC DNA]</scope>
    <source>
        <strain evidence="1 2">4213-co</strain>
    </source>
</reference>
<evidence type="ECO:0000313" key="1">
    <source>
        <dbReference type="EMBL" id="MDK6029317.1"/>
    </source>
</evidence>
<organism evidence="1 2">
    <name type="scientific">Ignisphaera cupida</name>
    <dbReference type="NCBI Taxonomy" id="3050454"/>
    <lineage>
        <taxon>Archaea</taxon>
        <taxon>Thermoproteota</taxon>
        <taxon>Thermoprotei</taxon>
        <taxon>Desulfurococcales</taxon>
        <taxon>Desulfurococcaceae</taxon>
        <taxon>Ignisphaera</taxon>
    </lineage>
</organism>
<dbReference type="Gene3D" id="2.30.30.100">
    <property type="match status" value="1"/>
</dbReference>